<dbReference type="AlphaFoldDB" id="A0A0A9BQ43"/>
<protein>
    <submittedName>
        <fullName evidence="1">Uncharacterized protein</fullName>
    </submittedName>
</protein>
<reference evidence="1" key="2">
    <citation type="journal article" date="2015" name="Data Brief">
        <title>Shoot transcriptome of the giant reed, Arundo donax.</title>
        <authorList>
            <person name="Barrero R.A."/>
            <person name="Guerrero F.D."/>
            <person name="Moolhuijzen P."/>
            <person name="Goolsby J.A."/>
            <person name="Tidwell J."/>
            <person name="Bellgard S.E."/>
            <person name="Bellgard M.I."/>
        </authorList>
    </citation>
    <scope>NUCLEOTIDE SEQUENCE</scope>
    <source>
        <tissue evidence="1">Shoot tissue taken approximately 20 cm above the soil surface</tissue>
    </source>
</reference>
<reference evidence="1" key="1">
    <citation type="submission" date="2014-09" db="EMBL/GenBank/DDBJ databases">
        <authorList>
            <person name="Magalhaes I.L.F."/>
            <person name="Oliveira U."/>
            <person name="Santos F.R."/>
            <person name="Vidigal T.H.D.A."/>
            <person name="Brescovit A.D."/>
            <person name="Santos A.J."/>
        </authorList>
    </citation>
    <scope>NUCLEOTIDE SEQUENCE</scope>
    <source>
        <tissue evidence="1">Shoot tissue taken approximately 20 cm above the soil surface</tissue>
    </source>
</reference>
<evidence type="ECO:0000313" key="1">
    <source>
        <dbReference type="EMBL" id="JAD64263.1"/>
    </source>
</evidence>
<sequence>MPSWSNFSSSPLRFMGRRRDLGPLVLRIGARRGAVGAFLHPTSLAAVGSGRGL</sequence>
<proteinExistence type="predicted"/>
<name>A0A0A9BQ43_ARUDO</name>
<accession>A0A0A9BQ43</accession>
<organism evidence="1">
    <name type="scientific">Arundo donax</name>
    <name type="common">Giant reed</name>
    <name type="synonym">Donax arundinaceus</name>
    <dbReference type="NCBI Taxonomy" id="35708"/>
    <lineage>
        <taxon>Eukaryota</taxon>
        <taxon>Viridiplantae</taxon>
        <taxon>Streptophyta</taxon>
        <taxon>Embryophyta</taxon>
        <taxon>Tracheophyta</taxon>
        <taxon>Spermatophyta</taxon>
        <taxon>Magnoliopsida</taxon>
        <taxon>Liliopsida</taxon>
        <taxon>Poales</taxon>
        <taxon>Poaceae</taxon>
        <taxon>PACMAD clade</taxon>
        <taxon>Arundinoideae</taxon>
        <taxon>Arundineae</taxon>
        <taxon>Arundo</taxon>
    </lineage>
</organism>
<dbReference type="EMBL" id="GBRH01233632">
    <property type="protein sequence ID" value="JAD64263.1"/>
    <property type="molecule type" value="Transcribed_RNA"/>
</dbReference>